<organism evidence="1 2">
    <name type="scientific">Actinomortierella ambigua</name>
    <dbReference type="NCBI Taxonomy" id="1343610"/>
    <lineage>
        <taxon>Eukaryota</taxon>
        <taxon>Fungi</taxon>
        <taxon>Fungi incertae sedis</taxon>
        <taxon>Mucoromycota</taxon>
        <taxon>Mortierellomycotina</taxon>
        <taxon>Mortierellomycetes</taxon>
        <taxon>Mortierellales</taxon>
        <taxon>Mortierellaceae</taxon>
        <taxon>Actinomortierella</taxon>
    </lineage>
</organism>
<proteinExistence type="predicted"/>
<accession>A0A9P6PLB9</accession>
<feature type="non-terminal residue" evidence="1">
    <location>
        <position position="142"/>
    </location>
</feature>
<keyword evidence="2" id="KW-1185">Reference proteome</keyword>
<comment type="caution">
    <text evidence="1">The sequence shown here is derived from an EMBL/GenBank/DDBJ whole genome shotgun (WGS) entry which is preliminary data.</text>
</comment>
<protein>
    <submittedName>
        <fullName evidence="1">Uncharacterized protein</fullName>
    </submittedName>
</protein>
<dbReference type="OrthoDB" id="2414494at2759"/>
<sequence>MRLSSLPLSPPLLWPSPPRLPSPPSVSTTWTTPRATSAPSLTRVYNTCYTVSQFYLPRFASFINNDPHKSKLSVTLYETGNSGGRWTRASGPMKNGLWHSWGKRGTVHPRAGSVLVHGAETSNGDGKIVQYKPAVIADWHHS</sequence>
<reference evidence="1" key="1">
    <citation type="journal article" date="2020" name="Fungal Divers.">
        <title>Resolving the Mortierellaceae phylogeny through synthesis of multi-gene phylogenetics and phylogenomics.</title>
        <authorList>
            <person name="Vandepol N."/>
            <person name="Liber J."/>
            <person name="Desiro A."/>
            <person name="Na H."/>
            <person name="Kennedy M."/>
            <person name="Barry K."/>
            <person name="Grigoriev I.V."/>
            <person name="Miller A.N."/>
            <person name="O'Donnell K."/>
            <person name="Stajich J.E."/>
            <person name="Bonito G."/>
        </authorList>
    </citation>
    <scope>NUCLEOTIDE SEQUENCE</scope>
    <source>
        <strain evidence="1">BC1065</strain>
    </source>
</reference>
<dbReference type="EMBL" id="JAAAJB010001564">
    <property type="protein sequence ID" value="KAG0247737.1"/>
    <property type="molecule type" value="Genomic_DNA"/>
</dbReference>
<dbReference type="AlphaFoldDB" id="A0A9P6PLB9"/>
<evidence type="ECO:0000313" key="2">
    <source>
        <dbReference type="Proteomes" id="UP000807716"/>
    </source>
</evidence>
<name>A0A9P6PLB9_9FUNG</name>
<evidence type="ECO:0000313" key="1">
    <source>
        <dbReference type="EMBL" id="KAG0247737.1"/>
    </source>
</evidence>
<gene>
    <name evidence="1" type="ORF">DFQ27_001644</name>
</gene>
<dbReference type="Proteomes" id="UP000807716">
    <property type="component" value="Unassembled WGS sequence"/>
</dbReference>